<evidence type="ECO:0000313" key="7">
    <source>
        <dbReference type="Proteomes" id="UP000824998"/>
    </source>
</evidence>
<evidence type="ECO:0000256" key="5">
    <source>
        <dbReference type="SAM" id="Phobius"/>
    </source>
</evidence>
<dbReference type="GO" id="GO:0016020">
    <property type="term" value="C:membrane"/>
    <property type="evidence" value="ECO:0007669"/>
    <property type="project" value="UniProtKB-SubCell"/>
</dbReference>
<evidence type="ECO:0000256" key="2">
    <source>
        <dbReference type="ARBA" id="ARBA00022692"/>
    </source>
</evidence>
<keyword evidence="3 5" id="KW-1133">Transmembrane helix</keyword>
<evidence type="ECO:0000256" key="4">
    <source>
        <dbReference type="ARBA" id="ARBA00023136"/>
    </source>
</evidence>
<evidence type="ECO:0000256" key="1">
    <source>
        <dbReference type="ARBA" id="ARBA00004141"/>
    </source>
</evidence>
<evidence type="ECO:0000256" key="3">
    <source>
        <dbReference type="ARBA" id="ARBA00022989"/>
    </source>
</evidence>
<reference evidence="6" key="1">
    <citation type="journal article" date="2021" name="IMA Fungus">
        <title>Genomic characterization of three marine fungi, including Emericellopsis atlantica sp. nov. with signatures of a generalist lifestyle and marine biomass degradation.</title>
        <authorList>
            <person name="Hagestad O.C."/>
            <person name="Hou L."/>
            <person name="Andersen J.H."/>
            <person name="Hansen E.H."/>
            <person name="Altermark B."/>
            <person name="Li C."/>
            <person name="Kuhnert E."/>
            <person name="Cox R.J."/>
            <person name="Crous P.W."/>
            <person name="Spatafora J.W."/>
            <person name="Lail K."/>
            <person name="Amirebrahimi M."/>
            <person name="Lipzen A."/>
            <person name="Pangilinan J."/>
            <person name="Andreopoulos W."/>
            <person name="Hayes R.D."/>
            <person name="Ng V."/>
            <person name="Grigoriev I.V."/>
            <person name="Jackson S.A."/>
            <person name="Sutton T.D.S."/>
            <person name="Dobson A.D.W."/>
            <person name="Rama T."/>
        </authorList>
    </citation>
    <scope>NUCLEOTIDE SEQUENCE</scope>
    <source>
        <strain evidence="6">TRa018bII</strain>
    </source>
</reference>
<keyword evidence="7" id="KW-1185">Reference proteome</keyword>
<dbReference type="EMBL" id="MU251551">
    <property type="protein sequence ID" value="KAG9232390.1"/>
    <property type="molecule type" value="Genomic_DNA"/>
</dbReference>
<sequence>MARDLWAYDPNTNLALATAALFSISTIIHLVVVIKRKTWFYTAFVIGGFMMTMGYVLRYLSAKSPDSVMLFAQQSLFIILPPSLYAATMYMIFGRMVLFVNNPRASLIRPQWVTKIFVTGDLLSFFMQGGGGGIMAGGGENAVLGQKIIMVGLAFQLLFFGFFLIMAITFRKRMLAALPGTVPNPSGKYSWHALLMLLLLGAGLIIARCIFRLFEFGLGQKNVLTEKEVWVYLGDTLLMFLVQILFHFSHAGNVFVKDTSQDILMEGQKGHGRSESYKRLTTNR</sequence>
<dbReference type="Pfam" id="PF04479">
    <property type="entry name" value="RTA1"/>
    <property type="match status" value="1"/>
</dbReference>
<feature type="transmembrane region" description="Helical" evidence="5">
    <location>
        <begin position="229"/>
        <end position="248"/>
    </location>
</feature>
<dbReference type="Proteomes" id="UP000824998">
    <property type="component" value="Unassembled WGS sequence"/>
</dbReference>
<comment type="subcellular location">
    <subcellularLocation>
        <location evidence="1">Membrane</location>
        <topology evidence="1">Multi-pass membrane protein</topology>
    </subcellularLocation>
</comment>
<feature type="transmembrane region" description="Helical" evidence="5">
    <location>
        <begin position="39"/>
        <end position="57"/>
    </location>
</feature>
<name>A0A9P7YEW7_9HELO</name>
<gene>
    <name evidence="6" type="ORF">BJ875DRAFT_466990</name>
</gene>
<protein>
    <submittedName>
        <fullName evidence="6">RTA1 like protein-domain-containing protein</fullName>
    </submittedName>
</protein>
<feature type="transmembrane region" description="Helical" evidence="5">
    <location>
        <begin position="112"/>
        <end position="136"/>
    </location>
</feature>
<dbReference type="InterPro" id="IPR007568">
    <property type="entry name" value="RTA1"/>
</dbReference>
<feature type="transmembrane region" description="Helical" evidence="5">
    <location>
        <begin position="77"/>
        <end position="100"/>
    </location>
</feature>
<dbReference type="PANTHER" id="PTHR31465">
    <property type="entry name" value="PROTEIN RTA1-RELATED"/>
    <property type="match status" value="1"/>
</dbReference>
<organism evidence="6 7">
    <name type="scientific">Amylocarpus encephaloides</name>
    <dbReference type="NCBI Taxonomy" id="45428"/>
    <lineage>
        <taxon>Eukaryota</taxon>
        <taxon>Fungi</taxon>
        <taxon>Dikarya</taxon>
        <taxon>Ascomycota</taxon>
        <taxon>Pezizomycotina</taxon>
        <taxon>Leotiomycetes</taxon>
        <taxon>Helotiales</taxon>
        <taxon>Helotiales incertae sedis</taxon>
        <taxon>Amylocarpus</taxon>
    </lineage>
</organism>
<dbReference type="OrthoDB" id="3358017at2759"/>
<proteinExistence type="predicted"/>
<accession>A0A9P7YEW7</accession>
<feature type="transmembrane region" description="Helical" evidence="5">
    <location>
        <begin position="148"/>
        <end position="170"/>
    </location>
</feature>
<feature type="transmembrane region" description="Helical" evidence="5">
    <location>
        <begin position="191"/>
        <end position="214"/>
    </location>
</feature>
<keyword evidence="2 5" id="KW-0812">Transmembrane</keyword>
<dbReference type="AlphaFoldDB" id="A0A9P7YEW7"/>
<keyword evidence="4 5" id="KW-0472">Membrane</keyword>
<dbReference type="PANTHER" id="PTHR31465:SF33">
    <property type="entry name" value="DOMAIN PROTEIN, PUTATIVE (AFU_ORTHOLOGUE AFUA_5G01310)-RELATED"/>
    <property type="match status" value="1"/>
</dbReference>
<evidence type="ECO:0000313" key="6">
    <source>
        <dbReference type="EMBL" id="KAG9232390.1"/>
    </source>
</evidence>
<feature type="transmembrane region" description="Helical" evidence="5">
    <location>
        <begin position="12"/>
        <end position="32"/>
    </location>
</feature>
<comment type="caution">
    <text evidence="6">The sequence shown here is derived from an EMBL/GenBank/DDBJ whole genome shotgun (WGS) entry which is preliminary data.</text>
</comment>